<keyword evidence="3" id="KW-1185">Reference proteome</keyword>
<dbReference type="EMBL" id="JAWQEG010001655">
    <property type="protein sequence ID" value="KAK3877578.1"/>
    <property type="molecule type" value="Genomic_DNA"/>
</dbReference>
<feature type="non-terminal residue" evidence="2">
    <location>
        <position position="1"/>
    </location>
</feature>
<protein>
    <recommendedName>
        <fullName evidence="1">NACHT domain-containing protein</fullName>
    </recommendedName>
</protein>
<evidence type="ECO:0000259" key="1">
    <source>
        <dbReference type="Pfam" id="PF05729"/>
    </source>
</evidence>
<comment type="caution">
    <text evidence="2">The sequence shown here is derived from an EMBL/GenBank/DDBJ whole genome shotgun (WGS) entry which is preliminary data.</text>
</comment>
<dbReference type="InterPro" id="IPR007111">
    <property type="entry name" value="NACHT_NTPase"/>
</dbReference>
<feature type="domain" description="NACHT" evidence="1">
    <location>
        <begin position="71"/>
        <end position="153"/>
    </location>
</feature>
<gene>
    <name evidence="2" type="ORF">Pcinc_017707</name>
</gene>
<accession>A0AAE1FTM6</accession>
<evidence type="ECO:0000313" key="3">
    <source>
        <dbReference type="Proteomes" id="UP001286313"/>
    </source>
</evidence>
<reference evidence="2" key="1">
    <citation type="submission" date="2023-10" db="EMBL/GenBank/DDBJ databases">
        <title>Genome assemblies of two species of porcelain crab, Petrolisthes cinctipes and Petrolisthes manimaculis (Anomura: Porcellanidae).</title>
        <authorList>
            <person name="Angst P."/>
        </authorList>
    </citation>
    <scope>NUCLEOTIDE SEQUENCE</scope>
    <source>
        <strain evidence="2">PB745_01</strain>
        <tissue evidence="2">Gill</tissue>
    </source>
</reference>
<name>A0AAE1FTM6_PETCI</name>
<dbReference type="Proteomes" id="UP001286313">
    <property type="component" value="Unassembled WGS sequence"/>
</dbReference>
<dbReference type="AlphaFoldDB" id="A0AAE1FTM6"/>
<dbReference type="Pfam" id="PF05729">
    <property type="entry name" value="NACHT"/>
    <property type="match status" value="1"/>
</dbReference>
<organism evidence="2 3">
    <name type="scientific">Petrolisthes cinctipes</name>
    <name type="common">Flat porcelain crab</name>
    <dbReference type="NCBI Taxonomy" id="88211"/>
    <lineage>
        <taxon>Eukaryota</taxon>
        <taxon>Metazoa</taxon>
        <taxon>Ecdysozoa</taxon>
        <taxon>Arthropoda</taxon>
        <taxon>Crustacea</taxon>
        <taxon>Multicrustacea</taxon>
        <taxon>Malacostraca</taxon>
        <taxon>Eumalacostraca</taxon>
        <taxon>Eucarida</taxon>
        <taxon>Decapoda</taxon>
        <taxon>Pleocyemata</taxon>
        <taxon>Anomura</taxon>
        <taxon>Galatheoidea</taxon>
        <taxon>Porcellanidae</taxon>
        <taxon>Petrolisthes</taxon>
    </lineage>
</organism>
<evidence type="ECO:0000313" key="2">
    <source>
        <dbReference type="EMBL" id="KAK3877578.1"/>
    </source>
</evidence>
<sequence>VGRDDEFKFHHNALETFTSIRITTVDKVNQREEIEVDVQDVLERGPSGGRRVVVLEAATRRVSQTGVQKPYSKDLARAGADVLFMIDAYDERYMAYQDAFKELLRKCPEATFLVVTRPHRTQFILRACEEPVRVLTAHGFGRQEAVEYATKLLKMHDKEGRSGGLH</sequence>
<proteinExistence type="predicted"/>